<organism evidence="2 3">
    <name type="scientific">Phocaeicola barnesiae</name>
    <dbReference type="NCBI Taxonomy" id="376804"/>
    <lineage>
        <taxon>Bacteria</taxon>
        <taxon>Pseudomonadati</taxon>
        <taxon>Bacteroidota</taxon>
        <taxon>Bacteroidia</taxon>
        <taxon>Bacteroidales</taxon>
        <taxon>Bacteroidaceae</taxon>
        <taxon>Phocaeicola</taxon>
    </lineage>
</organism>
<dbReference type="AlphaFoldDB" id="A0AAW5N4Z1"/>
<dbReference type="RefSeq" id="WP_022339528.1">
    <property type="nucleotide sequence ID" value="NZ_CALULB010000003.1"/>
</dbReference>
<gene>
    <name evidence="2" type="ORF">NW209_06950</name>
</gene>
<keyword evidence="1" id="KW-0812">Transmembrane</keyword>
<keyword evidence="1" id="KW-1133">Transmembrane helix</keyword>
<sequence>MTEKDKGLKEAIRRQPAFRIPTNFTYRMMQQINEEVYRKEKQQEKRLFILMVTLCVLMVGGLCAWLIWLFKPDFQAIGKNLLSDFSKLQNLTFYLPMILALPLLAWFNHWLRKKFRLPG</sequence>
<dbReference type="Proteomes" id="UP001204579">
    <property type="component" value="Unassembled WGS sequence"/>
</dbReference>
<keyword evidence="3" id="KW-1185">Reference proteome</keyword>
<keyword evidence="1" id="KW-0472">Membrane</keyword>
<evidence type="ECO:0000313" key="3">
    <source>
        <dbReference type="Proteomes" id="UP001204579"/>
    </source>
</evidence>
<reference evidence="2 3" key="1">
    <citation type="submission" date="2022-08" db="EMBL/GenBank/DDBJ databases">
        <authorList>
            <person name="Zeman M."/>
            <person name="Kubasova T."/>
        </authorList>
    </citation>
    <scope>NUCLEOTIDE SEQUENCE [LARGE SCALE GENOMIC DNA]</scope>
    <source>
        <strain evidence="2 3">ET62</strain>
    </source>
</reference>
<feature type="transmembrane region" description="Helical" evidence="1">
    <location>
        <begin position="91"/>
        <end position="111"/>
    </location>
</feature>
<dbReference type="EMBL" id="JANRHJ010000007">
    <property type="protein sequence ID" value="MCR8873748.1"/>
    <property type="molecule type" value="Genomic_DNA"/>
</dbReference>
<evidence type="ECO:0008006" key="4">
    <source>
        <dbReference type="Google" id="ProtNLM"/>
    </source>
</evidence>
<evidence type="ECO:0000256" key="1">
    <source>
        <dbReference type="SAM" id="Phobius"/>
    </source>
</evidence>
<comment type="caution">
    <text evidence="2">The sequence shown here is derived from an EMBL/GenBank/DDBJ whole genome shotgun (WGS) entry which is preliminary data.</text>
</comment>
<name>A0AAW5N4Z1_9BACT</name>
<evidence type="ECO:0000313" key="2">
    <source>
        <dbReference type="EMBL" id="MCR8873748.1"/>
    </source>
</evidence>
<feature type="transmembrane region" description="Helical" evidence="1">
    <location>
        <begin position="47"/>
        <end position="71"/>
    </location>
</feature>
<proteinExistence type="predicted"/>
<accession>A0AAW5N4Z1</accession>
<protein>
    <recommendedName>
        <fullName evidence="4">Transmembrane protein</fullName>
    </recommendedName>
</protein>